<gene>
    <name evidence="1" type="ORF">BOLFYP28_02877</name>
</gene>
<evidence type="ECO:0000313" key="1">
    <source>
        <dbReference type="EMBL" id="VYT38179.1"/>
    </source>
</evidence>
<proteinExistence type="predicted"/>
<name>A0A6N2W637_BACOV</name>
<protein>
    <submittedName>
        <fullName evidence="1">Uncharacterized protein</fullName>
    </submittedName>
</protein>
<sequence length="34" mass="3845">MKKKSRKSKMTGCLHILPSLENKNNNVKTSDLIS</sequence>
<dbReference type="AlphaFoldDB" id="A0A6N2W637"/>
<accession>A0A6N2W637</accession>
<reference evidence="1" key="1">
    <citation type="submission" date="2019-11" db="EMBL/GenBank/DDBJ databases">
        <authorList>
            <person name="Feng L."/>
        </authorList>
    </citation>
    <scope>NUCLEOTIDE SEQUENCE</scope>
    <source>
        <strain evidence="1">BovatusLFYP28</strain>
    </source>
</reference>
<dbReference type="EMBL" id="CACRTD010000046">
    <property type="protein sequence ID" value="VYT38179.1"/>
    <property type="molecule type" value="Genomic_DNA"/>
</dbReference>
<organism evidence="1">
    <name type="scientific">Bacteroides ovatus</name>
    <dbReference type="NCBI Taxonomy" id="28116"/>
    <lineage>
        <taxon>Bacteria</taxon>
        <taxon>Pseudomonadati</taxon>
        <taxon>Bacteroidota</taxon>
        <taxon>Bacteroidia</taxon>
        <taxon>Bacteroidales</taxon>
        <taxon>Bacteroidaceae</taxon>
        <taxon>Bacteroides</taxon>
    </lineage>
</organism>
<dbReference type="KEGG" id="boa:Bovatus_03852"/>